<sequence>MRQKRLSLLSVLLLFIPKLLSAQKGSSPQTQTNVPYATYYNKTIITSYSYEVVPIMFYQRHLFADASFMFYPIMQSELAKTPELNQYPGL</sequence>
<dbReference type="HOGENOM" id="CLU_2437805_0_0_10"/>
<dbReference type="Proteomes" id="UP000005438">
    <property type="component" value="Chromosome"/>
</dbReference>
<protein>
    <submittedName>
        <fullName evidence="2">Uncharacterized protein</fullName>
    </submittedName>
</protein>
<reference evidence="2 3" key="1">
    <citation type="submission" date="2011-12" db="EMBL/GenBank/DDBJ databases">
        <title>The complete genome of Niastella koreensis GR20-10.</title>
        <authorList>
            <consortium name="US DOE Joint Genome Institute (JGI-PGF)"/>
            <person name="Lucas S."/>
            <person name="Han J."/>
            <person name="Lapidus A."/>
            <person name="Bruce D."/>
            <person name="Goodwin L."/>
            <person name="Pitluck S."/>
            <person name="Peters L."/>
            <person name="Kyrpides N."/>
            <person name="Mavromatis K."/>
            <person name="Ivanova N."/>
            <person name="Mikhailova N."/>
            <person name="Davenport K."/>
            <person name="Saunders E."/>
            <person name="Detter J.C."/>
            <person name="Tapia R."/>
            <person name="Han C."/>
            <person name="Land M."/>
            <person name="Hauser L."/>
            <person name="Markowitz V."/>
            <person name="Cheng J.-F."/>
            <person name="Hugenholtz P."/>
            <person name="Woyke T."/>
            <person name="Wu D."/>
            <person name="Tindall B."/>
            <person name="Pomrenke H."/>
            <person name="Brambilla E."/>
            <person name="Klenk H.-P."/>
            <person name="Eisen J.A."/>
        </authorList>
    </citation>
    <scope>NUCLEOTIDE SEQUENCE [LARGE SCALE GENOMIC DNA]</scope>
    <source>
        <strain evidence="3">DSM 17620 / KACC 11465 / NBRC 106392 / GR20-10</strain>
    </source>
</reference>
<dbReference type="KEGG" id="nko:Niako_6808"/>
<dbReference type="AlphaFoldDB" id="G8TLF8"/>
<feature type="chain" id="PRO_5003517768" evidence="1">
    <location>
        <begin position="23"/>
        <end position="90"/>
    </location>
</feature>
<evidence type="ECO:0000313" key="2">
    <source>
        <dbReference type="EMBL" id="AEW03031.1"/>
    </source>
</evidence>
<feature type="signal peptide" evidence="1">
    <location>
        <begin position="1"/>
        <end position="22"/>
    </location>
</feature>
<gene>
    <name evidence="2" type="ordered locus">Niako_6808</name>
</gene>
<accession>G8TLF8</accession>
<organism evidence="2 3">
    <name type="scientific">Niastella koreensis (strain DSM 17620 / KACC 11465 / NBRC 106392 / GR20-10)</name>
    <dbReference type="NCBI Taxonomy" id="700598"/>
    <lineage>
        <taxon>Bacteria</taxon>
        <taxon>Pseudomonadati</taxon>
        <taxon>Bacteroidota</taxon>
        <taxon>Chitinophagia</taxon>
        <taxon>Chitinophagales</taxon>
        <taxon>Chitinophagaceae</taxon>
        <taxon>Niastella</taxon>
    </lineage>
</organism>
<evidence type="ECO:0000313" key="3">
    <source>
        <dbReference type="Proteomes" id="UP000005438"/>
    </source>
</evidence>
<dbReference type="EMBL" id="CP003178">
    <property type="protein sequence ID" value="AEW03031.1"/>
    <property type="molecule type" value="Genomic_DNA"/>
</dbReference>
<proteinExistence type="predicted"/>
<dbReference type="STRING" id="700598.Niako_6808"/>
<name>G8TLF8_NIAKG</name>
<evidence type="ECO:0000256" key="1">
    <source>
        <dbReference type="SAM" id="SignalP"/>
    </source>
</evidence>
<keyword evidence="1" id="KW-0732">Signal</keyword>